<keyword evidence="2" id="KW-1185">Reference proteome</keyword>
<organism evidence="2 3">
    <name type="scientific">Camelina sativa</name>
    <name type="common">False flax</name>
    <name type="synonym">Myagrum sativum</name>
    <dbReference type="NCBI Taxonomy" id="90675"/>
    <lineage>
        <taxon>Eukaryota</taxon>
        <taxon>Viridiplantae</taxon>
        <taxon>Streptophyta</taxon>
        <taxon>Embryophyta</taxon>
        <taxon>Tracheophyta</taxon>
        <taxon>Spermatophyta</taxon>
        <taxon>Magnoliopsida</taxon>
        <taxon>eudicotyledons</taxon>
        <taxon>Gunneridae</taxon>
        <taxon>Pentapetalae</taxon>
        <taxon>rosids</taxon>
        <taxon>malvids</taxon>
        <taxon>Brassicales</taxon>
        <taxon>Brassicaceae</taxon>
        <taxon>Camelineae</taxon>
        <taxon>Camelina</taxon>
    </lineage>
</organism>
<dbReference type="GeneID" id="104760534"/>
<evidence type="ECO:0000313" key="2">
    <source>
        <dbReference type="Proteomes" id="UP000694864"/>
    </source>
</evidence>
<feature type="chain" id="PRO_5047001096" evidence="1">
    <location>
        <begin position="28"/>
        <end position="140"/>
    </location>
</feature>
<reference evidence="3" key="2">
    <citation type="submission" date="2025-08" db="UniProtKB">
        <authorList>
            <consortium name="RefSeq"/>
        </authorList>
    </citation>
    <scope>IDENTIFICATION</scope>
    <source>
        <tissue evidence="3">Leaf</tissue>
    </source>
</reference>
<reference evidence="2" key="1">
    <citation type="journal article" date="2014" name="Nat. Commun.">
        <title>The emerging biofuel crop Camelina sativa retains a highly undifferentiated hexaploid genome structure.</title>
        <authorList>
            <person name="Kagale S."/>
            <person name="Koh C."/>
            <person name="Nixon J."/>
            <person name="Bollina V."/>
            <person name="Clarke W.E."/>
            <person name="Tuteja R."/>
            <person name="Spillane C."/>
            <person name="Robinson S.J."/>
            <person name="Links M.G."/>
            <person name="Clarke C."/>
            <person name="Higgins E.E."/>
            <person name="Huebert T."/>
            <person name="Sharpe A.G."/>
            <person name="Parkin I.A."/>
        </authorList>
    </citation>
    <scope>NUCLEOTIDE SEQUENCE [LARGE SCALE GENOMIC DNA]</scope>
    <source>
        <strain evidence="2">cv. DH55</strain>
    </source>
</reference>
<dbReference type="Proteomes" id="UP000694864">
    <property type="component" value="Chromosome 18"/>
</dbReference>
<sequence>MRPDGILMLMLFPSSFIIVATYESAFSAVDLAKDGAISYLFEQSVVISRYKPVDQPGSGIIRMVFEGAGVENDDLLPDEANDGLVGGDKGKTKVAGVAVIFGVRRDAEEPGNFGRLGRMKKKREKSTPKCWVDTANACPT</sequence>
<feature type="signal peptide" evidence="1">
    <location>
        <begin position="1"/>
        <end position="27"/>
    </location>
</feature>
<name>A0ABM0X792_CAMSA</name>
<gene>
    <name evidence="3" type="primary">LOC104760534</name>
</gene>
<evidence type="ECO:0000256" key="1">
    <source>
        <dbReference type="SAM" id="SignalP"/>
    </source>
</evidence>
<dbReference type="RefSeq" id="XP_010481775.1">
    <property type="nucleotide sequence ID" value="XM_010483473.2"/>
</dbReference>
<proteinExistence type="predicted"/>
<protein>
    <submittedName>
        <fullName evidence="3">Uncharacterized protein LOC104760534</fullName>
    </submittedName>
</protein>
<accession>A0ABM0X792</accession>
<evidence type="ECO:0000313" key="3">
    <source>
        <dbReference type="RefSeq" id="XP_010481775.1"/>
    </source>
</evidence>
<keyword evidence="1" id="KW-0732">Signal</keyword>